<name>A0A517PNR2_9PLAN</name>
<sequence length="122" mass="13927">MSRSISIGYMESPGGPKTSIEVSAPYYLLGTQQTSLQFWSLPVWERIGVKQLATLGESDPVYFWGWEMMDELAEELRLYQEHLAEIEFQPEVKAAWLAHLIYCYSLLLSQAPRDSIPELVIG</sequence>
<dbReference type="OrthoDB" id="280672at2"/>
<protein>
    <submittedName>
        <fullName evidence="1">Uncharacterized protein</fullName>
    </submittedName>
</protein>
<proteinExistence type="predicted"/>
<evidence type="ECO:0000313" key="2">
    <source>
        <dbReference type="Proteomes" id="UP000320421"/>
    </source>
</evidence>
<accession>A0A517PNR2</accession>
<dbReference type="Proteomes" id="UP000320421">
    <property type="component" value="Chromosome"/>
</dbReference>
<gene>
    <name evidence="1" type="ORF">HG66A1_28060</name>
</gene>
<organism evidence="1 2">
    <name type="scientific">Gimesia chilikensis</name>
    <dbReference type="NCBI Taxonomy" id="2605989"/>
    <lineage>
        <taxon>Bacteria</taxon>
        <taxon>Pseudomonadati</taxon>
        <taxon>Planctomycetota</taxon>
        <taxon>Planctomycetia</taxon>
        <taxon>Planctomycetales</taxon>
        <taxon>Planctomycetaceae</taxon>
        <taxon>Gimesia</taxon>
    </lineage>
</organism>
<dbReference type="EMBL" id="CP036266">
    <property type="protein sequence ID" value="QDT21013.1"/>
    <property type="molecule type" value="Genomic_DNA"/>
</dbReference>
<dbReference type="RefSeq" id="WP_145184648.1">
    <property type="nucleotide sequence ID" value="NZ_CP036266.1"/>
</dbReference>
<reference evidence="1 2" key="1">
    <citation type="submission" date="2019-02" db="EMBL/GenBank/DDBJ databases">
        <title>Deep-cultivation of Planctomycetes and their phenomic and genomic characterization uncovers novel biology.</title>
        <authorList>
            <person name="Wiegand S."/>
            <person name="Jogler M."/>
            <person name="Boedeker C."/>
            <person name="Pinto D."/>
            <person name="Vollmers J."/>
            <person name="Rivas-Marin E."/>
            <person name="Kohn T."/>
            <person name="Peeters S.H."/>
            <person name="Heuer A."/>
            <person name="Rast P."/>
            <person name="Oberbeckmann S."/>
            <person name="Bunk B."/>
            <person name="Jeske O."/>
            <person name="Meyerdierks A."/>
            <person name="Storesund J.E."/>
            <person name="Kallscheuer N."/>
            <person name="Luecker S."/>
            <person name="Lage O.M."/>
            <person name="Pohl T."/>
            <person name="Merkel B.J."/>
            <person name="Hornburger P."/>
            <person name="Mueller R.-W."/>
            <person name="Bruemmer F."/>
            <person name="Labrenz M."/>
            <person name="Spormann A.M."/>
            <person name="Op den Camp H."/>
            <person name="Overmann J."/>
            <person name="Amann R."/>
            <person name="Jetten M.S.M."/>
            <person name="Mascher T."/>
            <person name="Medema M.H."/>
            <person name="Devos D.P."/>
            <person name="Kaster A.-K."/>
            <person name="Ovreas L."/>
            <person name="Rohde M."/>
            <person name="Galperin M.Y."/>
            <person name="Jogler C."/>
        </authorList>
    </citation>
    <scope>NUCLEOTIDE SEQUENCE [LARGE SCALE GENOMIC DNA]</scope>
    <source>
        <strain evidence="1 2">HG66A1</strain>
    </source>
</reference>
<evidence type="ECO:0000313" key="1">
    <source>
        <dbReference type="EMBL" id="QDT21013.1"/>
    </source>
</evidence>
<keyword evidence="2" id="KW-1185">Reference proteome</keyword>
<dbReference type="AlphaFoldDB" id="A0A517PNR2"/>